<evidence type="ECO:0000313" key="1">
    <source>
        <dbReference type="EMBL" id="PJG56264.1"/>
    </source>
</evidence>
<dbReference type="OrthoDB" id="8255593at2"/>
<dbReference type="EMBL" id="PGVG01000003">
    <property type="protein sequence ID" value="PJG56264.1"/>
    <property type="molecule type" value="Genomic_DNA"/>
</dbReference>
<accession>A0A2M8REM2</accession>
<protein>
    <submittedName>
        <fullName evidence="1">Uncharacterized protein</fullName>
    </submittedName>
</protein>
<dbReference type="AlphaFoldDB" id="A0A2M8REM2"/>
<name>A0A2M8REM2_9BRAD</name>
<dbReference type="Proteomes" id="UP000231194">
    <property type="component" value="Unassembled WGS sequence"/>
</dbReference>
<keyword evidence="2" id="KW-1185">Reference proteome</keyword>
<gene>
    <name evidence="1" type="ORF">CVM73_05525</name>
</gene>
<comment type="caution">
    <text evidence="1">The sequence shown here is derived from an EMBL/GenBank/DDBJ whole genome shotgun (WGS) entry which is preliminary data.</text>
</comment>
<organism evidence="1 2">
    <name type="scientific">Bradyrhizobium forestalis</name>
    <dbReference type="NCBI Taxonomy" id="1419263"/>
    <lineage>
        <taxon>Bacteria</taxon>
        <taxon>Pseudomonadati</taxon>
        <taxon>Pseudomonadota</taxon>
        <taxon>Alphaproteobacteria</taxon>
        <taxon>Hyphomicrobiales</taxon>
        <taxon>Nitrobacteraceae</taxon>
        <taxon>Bradyrhizobium</taxon>
    </lineage>
</organism>
<proteinExistence type="predicted"/>
<reference evidence="1 2" key="1">
    <citation type="submission" date="2017-11" db="EMBL/GenBank/DDBJ databases">
        <title>Bradyrhizobium forestalis sp. nov., an efficient nitrogen-fixing bacterium isolated from nodules of forest legume species in the Amazon.</title>
        <authorList>
            <person name="Costa E.M."/>
            <person name="Guimaraes A."/>
            <person name="Carvalho T.S."/>
            <person name="Rodrigues T.L."/>
            <person name="Ribeiro P.R.A."/>
            <person name="Lebbe L."/>
            <person name="Willems A."/>
            <person name="Moreira F.M.S."/>
        </authorList>
    </citation>
    <scope>NUCLEOTIDE SEQUENCE [LARGE SCALE GENOMIC DNA]</scope>
    <source>
        <strain evidence="1 2">INPA54B</strain>
    </source>
</reference>
<sequence>MSCVGMQALLLPLLGIHSALAHHELMGLFEITRVLGASYRFASSGSGLGALYGRFTLNFCRIIVGGVVHDASMERSIEEAVPQT</sequence>
<evidence type="ECO:0000313" key="2">
    <source>
        <dbReference type="Proteomes" id="UP000231194"/>
    </source>
</evidence>